<dbReference type="AlphaFoldDB" id="A0A9D4IFW3"/>
<dbReference type="EMBL" id="JAIWYP010000009">
    <property type="protein sequence ID" value="KAH3773901.1"/>
    <property type="molecule type" value="Genomic_DNA"/>
</dbReference>
<gene>
    <name evidence="1" type="ORF">DPMN_175272</name>
</gene>
<evidence type="ECO:0000313" key="1">
    <source>
        <dbReference type="EMBL" id="KAH3773901.1"/>
    </source>
</evidence>
<dbReference type="Proteomes" id="UP000828390">
    <property type="component" value="Unassembled WGS sequence"/>
</dbReference>
<reference evidence="1" key="1">
    <citation type="journal article" date="2019" name="bioRxiv">
        <title>The Genome of the Zebra Mussel, Dreissena polymorpha: A Resource for Invasive Species Research.</title>
        <authorList>
            <person name="McCartney M.A."/>
            <person name="Auch B."/>
            <person name="Kono T."/>
            <person name="Mallez S."/>
            <person name="Zhang Y."/>
            <person name="Obille A."/>
            <person name="Becker A."/>
            <person name="Abrahante J.E."/>
            <person name="Garbe J."/>
            <person name="Badalamenti J.P."/>
            <person name="Herman A."/>
            <person name="Mangelson H."/>
            <person name="Liachko I."/>
            <person name="Sullivan S."/>
            <person name="Sone E.D."/>
            <person name="Koren S."/>
            <person name="Silverstein K.A.T."/>
            <person name="Beckman K.B."/>
            <person name="Gohl D.M."/>
        </authorList>
    </citation>
    <scope>NUCLEOTIDE SEQUENCE</scope>
    <source>
        <strain evidence="1">Duluth1</strain>
        <tissue evidence="1">Whole animal</tissue>
    </source>
</reference>
<comment type="caution">
    <text evidence="1">The sequence shown here is derived from an EMBL/GenBank/DDBJ whole genome shotgun (WGS) entry which is preliminary data.</text>
</comment>
<name>A0A9D4IFW3_DREPO</name>
<accession>A0A9D4IFW3</accession>
<keyword evidence="2" id="KW-1185">Reference proteome</keyword>
<proteinExistence type="predicted"/>
<organism evidence="1 2">
    <name type="scientific">Dreissena polymorpha</name>
    <name type="common">Zebra mussel</name>
    <name type="synonym">Mytilus polymorpha</name>
    <dbReference type="NCBI Taxonomy" id="45954"/>
    <lineage>
        <taxon>Eukaryota</taxon>
        <taxon>Metazoa</taxon>
        <taxon>Spiralia</taxon>
        <taxon>Lophotrochozoa</taxon>
        <taxon>Mollusca</taxon>
        <taxon>Bivalvia</taxon>
        <taxon>Autobranchia</taxon>
        <taxon>Heteroconchia</taxon>
        <taxon>Euheterodonta</taxon>
        <taxon>Imparidentia</taxon>
        <taxon>Neoheterodontei</taxon>
        <taxon>Myida</taxon>
        <taxon>Dreissenoidea</taxon>
        <taxon>Dreissenidae</taxon>
        <taxon>Dreissena</taxon>
    </lineage>
</organism>
<sequence length="95" mass="11097">MEIPPKRSTFNKQLSWFLSPRRRYIRIRPSAQRSFTLTSSTKRTFAQSALEYLRYRLAQTRRALRCLGMSMGTLGGRRERIPAALRRFLTVCGVT</sequence>
<protein>
    <submittedName>
        <fullName evidence="1">Uncharacterized protein</fullName>
    </submittedName>
</protein>
<evidence type="ECO:0000313" key="2">
    <source>
        <dbReference type="Proteomes" id="UP000828390"/>
    </source>
</evidence>
<reference evidence="1" key="2">
    <citation type="submission" date="2020-11" db="EMBL/GenBank/DDBJ databases">
        <authorList>
            <person name="McCartney M.A."/>
            <person name="Auch B."/>
            <person name="Kono T."/>
            <person name="Mallez S."/>
            <person name="Becker A."/>
            <person name="Gohl D.M."/>
            <person name="Silverstein K.A.T."/>
            <person name="Koren S."/>
            <person name="Bechman K.B."/>
            <person name="Herman A."/>
            <person name="Abrahante J.E."/>
            <person name="Garbe J."/>
        </authorList>
    </citation>
    <scope>NUCLEOTIDE SEQUENCE</scope>
    <source>
        <strain evidence="1">Duluth1</strain>
        <tissue evidence="1">Whole animal</tissue>
    </source>
</reference>